<dbReference type="Pfam" id="PF08395">
    <property type="entry name" value="7tm_7"/>
    <property type="match status" value="1"/>
</dbReference>
<keyword evidence="2 8" id="KW-1003">Cell membrane</keyword>
<evidence type="ECO:0000256" key="2">
    <source>
        <dbReference type="ARBA" id="ARBA00022475"/>
    </source>
</evidence>
<sequence length="404" mass="45885">MPRTGLCFEDIFKPLIILSQILGMAPYAIKNDKIIISKIRLIPSIILITINVALTVIYFKNLNETFDIDFAKAGTIKFLSMFRDLGGTTLMVVNTAFCYYQSSRMLAELEKISHVDKELTELGLGDNIKKANASIKRSLQILLIIVHLVFITLGEIASALVRQHGTLLYLLVNLYPRLMIGGMNITVYIVSMLIEERFKSINFLFTQKMIESNQLRKYPTEFDFSENIRHLVSLHKILVKISKEINSVFSFQLLLCITMNFILLIGDLYTSMYIIFFGLFTKHCRLVFDMVKHCIGYIFDLFYVAKRSSDLCEEANRTKVLLLGIKIDVEKEDERNSVIASALKLMQNKLEITACKLFNIDNALLFSICGAASSYLFIMLQLDIGSNQNPTEAPMGANNTTLII</sequence>
<dbReference type="GO" id="GO:0007165">
    <property type="term" value="P:signal transduction"/>
    <property type="evidence" value="ECO:0007669"/>
    <property type="project" value="UniProtKB-KW"/>
</dbReference>
<feature type="transmembrane region" description="Helical" evidence="8">
    <location>
        <begin position="41"/>
        <end position="59"/>
    </location>
</feature>
<dbReference type="GO" id="GO:0043025">
    <property type="term" value="C:neuronal cell body"/>
    <property type="evidence" value="ECO:0007669"/>
    <property type="project" value="TreeGrafter"/>
</dbReference>
<evidence type="ECO:0000256" key="1">
    <source>
        <dbReference type="ARBA" id="ARBA00004651"/>
    </source>
</evidence>
<feature type="non-terminal residue" evidence="9">
    <location>
        <position position="404"/>
    </location>
</feature>
<proteinExistence type="inferred from homology"/>
<keyword evidence="3 8" id="KW-0812">Transmembrane</keyword>
<evidence type="ECO:0000256" key="7">
    <source>
        <dbReference type="ARBA" id="ARBA00023224"/>
    </source>
</evidence>
<evidence type="ECO:0000313" key="9">
    <source>
        <dbReference type="EMBL" id="RZC38526.1"/>
    </source>
</evidence>
<dbReference type="GO" id="GO:0005886">
    <property type="term" value="C:plasma membrane"/>
    <property type="evidence" value="ECO:0007669"/>
    <property type="project" value="UniProtKB-SubCell"/>
</dbReference>
<comment type="subcellular location">
    <subcellularLocation>
        <location evidence="1 8">Cell membrane</location>
        <topology evidence="1 8">Multi-pass membrane protein</topology>
    </subcellularLocation>
</comment>
<dbReference type="OrthoDB" id="6773215at2759"/>
<evidence type="ECO:0000256" key="3">
    <source>
        <dbReference type="ARBA" id="ARBA00022692"/>
    </source>
</evidence>
<keyword evidence="5 8" id="KW-0472">Membrane</keyword>
<evidence type="ECO:0000256" key="4">
    <source>
        <dbReference type="ARBA" id="ARBA00022989"/>
    </source>
</evidence>
<name>A0A482W0I8_ASBVE</name>
<dbReference type="Proteomes" id="UP000292052">
    <property type="component" value="Unassembled WGS sequence"/>
</dbReference>
<keyword evidence="6 8" id="KW-0675">Receptor</keyword>
<comment type="caution">
    <text evidence="9">The sequence shown here is derived from an EMBL/GenBank/DDBJ whole genome shotgun (WGS) entry which is preliminary data.</text>
</comment>
<reference evidence="9 10" key="1">
    <citation type="submission" date="2017-03" db="EMBL/GenBank/DDBJ databases">
        <title>Genome of the blue death feigning beetle - Asbolus verrucosus.</title>
        <authorList>
            <person name="Rider S.D."/>
        </authorList>
    </citation>
    <scope>NUCLEOTIDE SEQUENCE [LARGE SCALE GENOMIC DNA]</scope>
    <source>
        <strain evidence="9">Butters</strain>
        <tissue evidence="9">Head and leg muscle</tissue>
    </source>
</reference>
<dbReference type="GO" id="GO:0008049">
    <property type="term" value="P:male courtship behavior"/>
    <property type="evidence" value="ECO:0007669"/>
    <property type="project" value="TreeGrafter"/>
</dbReference>
<feature type="transmembrane region" description="Helical" evidence="8">
    <location>
        <begin position="167"/>
        <end position="190"/>
    </location>
</feature>
<dbReference type="EMBL" id="QDEB01042538">
    <property type="protein sequence ID" value="RZC38526.1"/>
    <property type="molecule type" value="Genomic_DNA"/>
</dbReference>
<keyword evidence="10" id="KW-1185">Reference proteome</keyword>
<comment type="function">
    <text evidence="8">Gustatory receptor which mediates acceptance or avoidance behavior, depending on its substrates.</text>
</comment>
<keyword evidence="7 8" id="KW-0807">Transducer</keyword>
<evidence type="ECO:0000256" key="8">
    <source>
        <dbReference type="RuleBase" id="RU363108"/>
    </source>
</evidence>
<accession>A0A482W0I8</accession>
<evidence type="ECO:0000313" key="10">
    <source>
        <dbReference type="Proteomes" id="UP000292052"/>
    </source>
</evidence>
<dbReference type="GO" id="GO:0030424">
    <property type="term" value="C:axon"/>
    <property type="evidence" value="ECO:0007669"/>
    <property type="project" value="TreeGrafter"/>
</dbReference>
<dbReference type="GO" id="GO:0030425">
    <property type="term" value="C:dendrite"/>
    <property type="evidence" value="ECO:0007669"/>
    <property type="project" value="TreeGrafter"/>
</dbReference>
<dbReference type="InterPro" id="IPR013604">
    <property type="entry name" value="7TM_chemorcpt"/>
</dbReference>
<dbReference type="PANTHER" id="PTHR21143:SF104">
    <property type="entry name" value="GUSTATORY RECEPTOR 8A-RELATED"/>
    <property type="match status" value="1"/>
</dbReference>
<evidence type="ECO:0000256" key="6">
    <source>
        <dbReference type="ARBA" id="ARBA00023170"/>
    </source>
</evidence>
<dbReference type="GO" id="GO:0007635">
    <property type="term" value="P:chemosensory behavior"/>
    <property type="evidence" value="ECO:0007669"/>
    <property type="project" value="TreeGrafter"/>
</dbReference>
<dbReference type="PANTHER" id="PTHR21143">
    <property type="entry name" value="INVERTEBRATE GUSTATORY RECEPTOR"/>
    <property type="match status" value="1"/>
</dbReference>
<evidence type="ECO:0000256" key="5">
    <source>
        <dbReference type="ARBA" id="ARBA00023136"/>
    </source>
</evidence>
<feature type="transmembrane region" description="Helical" evidence="8">
    <location>
        <begin position="363"/>
        <end position="382"/>
    </location>
</feature>
<protein>
    <recommendedName>
        <fullName evidence="8">Gustatory receptor</fullName>
    </recommendedName>
</protein>
<organism evidence="9 10">
    <name type="scientific">Asbolus verrucosus</name>
    <name type="common">Desert ironclad beetle</name>
    <dbReference type="NCBI Taxonomy" id="1661398"/>
    <lineage>
        <taxon>Eukaryota</taxon>
        <taxon>Metazoa</taxon>
        <taxon>Ecdysozoa</taxon>
        <taxon>Arthropoda</taxon>
        <taxon>Hexapoda</taxon>
        <taxon>Insecta</taxon>
        <taxon>Pterygota</taxon>
        <taxon>Neoptera</taxon>
        <taxon>Endopterygota</taxon>
        <taxon>Coleoptera</taxon>
        <taxon>Polyphaga</taxon>
        <taxon>Cucujiformia</taxon>
        <taxon>Tenebrionidae</taxon>
        <taxon>Pimeliinae</taxon>
        <taxon>Asbolus</taxon>
    </lineage>
</organism>
<dbReference type="AlphaFoldDB" id="A0A482W0I8"/>
<gene>
    <name evidence="9" type="ORF">BDFB_012981</name>
</gene>
<comment type="caution">
    <text evidence="8">Lacks conserved residue(s) required for the propagation of feature annotation.</text>
</comment>
<comment type="similarity">
    <text evidence="8">Belongs to the insect chemoreceptor superfamily. Gustatory receptor (GR) family.</text>
</comment>
<keyword evidence="4 8" id="KW-1133">Transmembrane helix</keyword>
<feature type="transmembrane region" description="Helical" evidence="8">
    <location>
        <begin position="139"/>
        <end position="161"/>
    </location>
</feature>
<dbReference type="GO" id="GO:0050909">
    <property type="term" value="P:sensory perception of taste"/>
    <property type="evidence" value="ECO:0007669"/>
    <property type="project" value="InterPro"/>
</dbReference>